<reference evidence="2" key="1">
    <citation type="submission" date="2022-03" db="EMBL/GenBank/DDBJ databases">
        <authorList>
            <person name="Sayadi A."/>
        </authorList>
    </citation>
    <scope>NUCLEOTIDE SEQUENCE</scope>
</reference>
<dbReference type="AlphaFoldDB" id="A0A9P0KG77"/>
<comment type="caution">
    <text evidence="2">The sequence shown here is derived from an EMBL/GenBank/DDBJ whole genome shotgun (WGS) entry which is preliminary data.</text>
</comment>
<gene>
    <name evidence="2" type="ORF">ACAOBT_LOCUS11407</name>
</gene>
<accession>A0A9P0KG77</accession>
<feature type="compositionally biased region" description="Basic and acidic residues" evidence="1">
    <location>
        <begin position="1"/>
        <end position="11"/>
    </location>
</feature>
<name>A0A9P0KG77_ACAOB</name>
<evidence type="ECO:0000313" key="2">
    <source>
        <dbReference type="EMBL" id="CAH1975014.1"/>
    </source>
</evidence>
<evidence type="ECO:0000256" key="1">
    <source>
        <dbReference type="SAM" id="MobiDB-lite"/>
    </source>
</evidence>
<keyword evidence="3" id="KW-1185">Reference proteome</keyword>
<dbReference type="EMBL" id="CAKOFQ010006831">
    <property type="protein sequence ID" value="CAH1975014.1"/>
    <property type="molecule type" value="Genomic_DNA"/>
</dbReference>
<organism evidence="2 3">
    <name type="scientific">Acanthoscelides obtectus</name>
    <name type="common">Bean weevil</name>
    <name type="synonym">Bruchus obtectus</name>
    <dbReference type="NCBI Taxonomy" id="200917"/>
    <lineage>
        <taxon>Eukaryota</taxon>
        <taxon>Metazoa</taxon>
        <taxon>Ecdysozoa</taxon>
        <taxon>Arthropoda</taxon>
        <taxon>Hexapoda</taxon>
        <taxon>Insecta</taxon>
        <taxon>Pterygota</taxon>
        <taxon>Neoptera</taxon>
        <taxon>Endopterygota</taxon>
        <taxon>Coleoptera</taxon>
        <taxon>Polyphaga</taxon>
        <taxon>Cucujiformia</taxon>
        <taxon>Chrysomeloidea</taxon>
        <taxon>Chrysomelidae</taxon>
        <taxon>Bruchinae</taxon>
        <taxon>Bruchini</taxon>
        <taxon>Acanthoscelides</taxon>
    </lineage>
</organism>
<sequence>MVAEYQRKKEDDDGDENEESLLAYSVNDLCTKVEITSDGSQ</sequence>
<feature type="region of interest" description="Disordered" evidence="1">
    <location>
        <begin position="1"/>
        <end position="22"/>
    </location>
</feature>
<dbReference type="Proteomes" id="UP001152888">
    <property type="component" value="Unassembled WGS sequence"/>
</dbReference>
<protein>
    <submittedName>
        <fullName evidence="2">Uncharacterized protein</fullName>
    </submittedName>
</protein>
<evidence type="ECO:0000313" key="3">
    <source>
        <dbReference type="Proteomes" id="UP001152888"/>
    </source>
</evidence>
<proteinExistence type="predicted"/>